<dbReference type="AlphaFoldDB" id="A0A8J5Y5N4"/>
<protein>
    <submittedName>
        <fullName evidence="1">Uncharacterized protein</fullName>
    </submittedName>
</protein>
<dbReference type="EMBL" id="JAHUZN010000011">
    <property type="protein sequence ID" value="KAG8478078.1"/>
    <property type="molecule type" value="Genomic_DNA"/>
</dbReference>
<organism evidence="1 2">
    <name type="scientific">Gossypium anomalum</name>
    <dbReference type="NCBI Taxonomy" id="47600"/>
    <lineage>
        <taxon>Eukaryota</taxon>
        <taxon>Viridiplantae</taxon>
        <taxon>Streptophyta</taxon>
        <taxon>Embryophyta</taxon>
        <taxon>Tracheophyta</taxon>
        <taxon>Spermatophyta</taxon>
        <taxon>Magnoliopsida</taxon>
        <taxon>eudicotyledons</taxon>
        <taxon>Gunneridae</taxon>
        <taxon>Pentapetalae</taxon>
        <taxon>rosids</taxon>
        <taxon>malvids</taxon>
        <taxon>Malvales</taxon>
        <taxon>Malvaceae</taxon>
        <taxon>Malvoideae</taxon>
        <taxon>Gossypium</taxon>
    </lineage>
</organism>
<evidence type="ECO:0000313" key="2">
    <source>
        <dbReference type="Proteomes" id="UP000701853"/>
    </source>
</evidence>
<dbReference type="Proteomes" id="UP000701853">
    <property type="component" value="Chromosome 11"/>
</dbReference>
<gene>
    <name evidence="1" type="ORF">CXB51_027374</name>
</gene>
<accession>A0A8J5Y5N4</accession>
<name>A0A8J5Y5N4_9ROSI</name>
<dbReference type="OrthoDB" id="1000877at2759"/>
<keyword evidence="2" id="KW-1185">Reference proteome</keyword>
<proteinExistence type="predicted"/>
<comment type="caution">
    <text evidence="1">The sequence shown here is derived from an EMBL/GenBank/DDBJ whole genome shotgun (WGS) entry which is preliminary data.</text>
</comment>
<sequence>MHHTTKHNEICVTMCAIWFAQNRMVYEGTNQSVGEIVCFIHSYCVELVSVIPMNNGLVSSIQVQWSPPPIRVVKINVDVGFRLNQKKVAIGVVIILAPIC</sequence>
<reference evidence="1 2" key="1">
    <citation type="journal article" date="2021" name="bioRxiv">
        <title>The Gossypium anomalum genome as a resource for cotton improvement and evolutionary analysis of hybrid incompatibility.</title>
        <authorList>
            <person name="Grover C.E."/>
            <person name="Yuan D."/>
            <person name="Arick M.A."/>
            <person name="Miller E.R."/>
            <person name="Hu G."/>
            <person name="Peterson D.G."/>
            <person name="Wendel J.F."/>
            <person name="Udall J.A."/>
        </authorList>
    </citation>
    <scope>NUCLEOTIDE SEQUENCE [LARGE SCALE GENOMIC DNA]</scope>
    <source>
        <strain evidence="1">JFW-Udall</strain>
        <tissue evidence="1">Leaf</tissue>
    </source>
</reference>
<evidence type="ECO:0000313" key="1">
    <source>
        <dbReference type="EMBL" id="KAG8478078.1"/>
    </source>
</evidence>